<keyword evidence="1" id="KW-0812">Transmembrane</keyword>
<proteinExistence type="predicted"/>
<feature type="transmembrane region" description="Helical" evidence="1">
    <location>
        <begin position="100"/>
        <end position="118"/>
    </location>
</feature>
<reference evidence="2 3" key="1">
    <citation type="journal article" date="2020" name="ISME J.">
        <title>Uncovering the hidden diversity of litter-decomposition mechanisms in mushroom-forming fungi.</title>
        <authorList>
            <person name="Floudas D."/>
            <person name="Bentzer J."/>
            <person name="Ahren D."/>
            <person name="Johansson T."/>
            <person name="Persson P."/>
            <person name="Tunlid A."/>
        </authorList>
    </citation>
    <scope>NUCLEOTIDE SEQUENCE [LARGE SCALE GENOMIC DNA]</scope>
    <source>
        <strain evidence="2 3">CBS 291.85</strain>
    </source>
</reference>
<accession>A0A8H5LJZ7</accession>
<name>A0A8H5LJZ7_9AGAR</name>
<dbReference type="Proteomes" id="UP000559256">
    <property type="component" value="Unassembled WGS sequence"/>
</dbReference>
<sequence>MNYIYLRVFGLDLLVINSYNVAKELLEKRSDHFSDRPRLIMAGEMYVALSLASTLPILNAFDIGLRAVPVLVPYDGYGPVPYKAAAGSNTGMDTGRVNPYWTVFFTAVVRVCTVYGLAMHRRKLFSVFMPYTTSVN</sequence>
<comment type="caution">
    <text evidence="2">The sequence shown here is derived from an EMBL/GenBank/DDBJ whole genome shotgun (WGS) entry which is preliminary data.</text>
</comment>
<keyword evidence="3" id="KW-1185">Reference proteome</keyword>
<keyword evidence="1" id="KW-0472">Membrane</keyword>
<dbReference type="SUPFAM" id="SSF48264">
    <property type="entry name" value="Cytochrome P450"/>
    <property type="match status" value="1"/>
</dbReference>
<dbReference type="EMBL" id="JAACJM010000045">
    <property type="protein sequence ID" value="KAF5360007.1"/>
    <property type="molecule type" value="Genomic_DNA"/>
</dbReference>
<dbReference type="AlphaFoldDB" id="A0A8H5LJZ7"/>
<dbReference type="OrthoDB" id="1055148at2759"/>
<dbReference type="GO" id="GO:0020037">
    <property type="term" value="F:heme binding"/>
    <property type="evidence" value="ECO:0007669"/>
    <property type="project" value="InterPro"/>
</dbReference>
<evidence type="ECO:0000313" key="2">
    <source>
        <dbReference type="EMBL" id="KAF5360007.1"/>
    </source>
</evidence>
<dbReference type="GO" id="GO:0004497">
    <property type="term" value="F:monooxygenase activity"/>
    <property type="evidence" value="ECO:0007669"/>
    <property type="project" value="InterPro"/>
</dbReference>
<organism evidence="2 3">
    <name type="scientific">Tetrapyrgos nigripes</name>
    <dbReference type="NCBI Taxonomy" id="182062"/>
    <lineage>
        <taxon>Eukaryota</taxon>
        <taxon>Fungi</taxon>
        <taxon>Dikarya</taxon>
        <taxon>Basidiomycota</taxon>
        <taxon>Agaricomycotina</taxon>
        <taxon>Agaricomycetes</taxon>
        <taxon>Agaricomycetidae</taxon>
        <taxon>Agaricales</taxon>
        <taxon>Marasmiineae</taxon>
        <taxon>Marasmiaceae</taxon>
        <taxon>Tetrapyrgos</taxon>
    </lineage>
</organism>
<protein>
    <submittedName>
        <fullName evidence="2">Uncharacterized protein</fullName>
    </submittedName>
</protein>
<gene>
    <name evidence="2" type="ORF">D9758_007612</name>
</gene>
<keyword evidence="1" id="KW-1133">Transmembrane helix</keyword>
<feature type="transmembrane region" description="Helical" evidence="1">
    <location>
        <begin position="39"/>
        <end position="61"/>
    </location>
</feature>
<evidence type="ECO:0000313" key="3">
    <source>
        <dbReference type="Proteomes" id="UP000559256"/>
    </source>
</evidence>
<dbReference type="InterPro" id="IPR036396">
    <property type="entry name" value="Cyt_P450_sf"/>
</dbReference>
<dbReference type="GO" id="GO:0005506">
    <property type="term" value="F:iron ion binding"/>
    <property type="evidence" value="ECO:0007669"/>
    <property type="project" value="InterPro"/>
</dbReference>
<dbReference type="GO" id="GO:0016705">
    <property type="term" value="F:oxidoreductase activity, acting on paired donors, with incorporation or reduction of molecular oxygen"/>
    <property type="evidence" value="ECO:0007669"/>
    <property type="project" value="InterPro"/>
</dbReference>
<evidence type="ECO:0000256" key="1">
    <source>
        <dbReference type="SAM" id="Phobius"/>
    </source>
</evidence>
<dbReference type="Gene3D" id="1.10.630.10">
    <property type="entry name" value="Cytochrome P450"/>
    <property type="match status" value="1"/>
</dbReference>